<evidence type="ECO:0000313" key="22">
    <source>
        <dbReference type="Proteomes" id="UP000265040"/>
    </source>
</evidence>
<keyword evidence="5 17" id="KW-0812">Transmembrane</keyword>
<feature type="active site" description="Proton acceptor" evidence="14">
    <location>
        <position position="388"/>
    </location>
</feature>
<keyword evidence="22" id="KW-1185">Reference proteome</keyword>
<dbReference type="Gene3D" id="1.25.50.20">
    <property type="match status" value="1"/>
</dbReference>
<dbReference type="SUPFAM" id="SSF55486">
    <property type="entry name" value="Metalloproteases ('zincins'), catalytic domain"/>
    <property type="match status" value="1"/>
</dbReference>
<dbReference type="Pfam" id="PF17900">
    <property type="entry name" value="Peptidase_M1_N"/>
    <property type="match status" value="1"/>
</dbReference>
<comment type="subcellular location">
    <subcellularLocation>
        <location evidence="1">Membrane</location>
        <topology evidence="1">Single-pass type II membrane protein</topology>
    </subcellularLocation>
</comment>
<feature type="site" description="Transition state stabilizer" evidence="16">
    <location>
        <position position="476"/>
    </location>
</feature>
<evidence type="ECO:0000256" key="1">
    <source>
        <dbReference type="ARBA" id="ARBA00004606"/>
    </source>
</evidence>
<dbReference type="STRING" id="64144.ENSATEP00000011390"/>
<dbReference type="OMA" id="YFGIKNQ"/>
<feature type="binding site" evidence="15">
    <location>
        <position position="391"/>
    </location>
    <ligand>
        <name>Zn(2+)</name>
        <dbReference type="ChEBI" id="CHEBI:29105"/>
        <note>catalytic</note>
    </ligand>
</feature>
<sequence length="943" mass="108225">MPKGSFLSKALAATFIVLTISVIGGIITMIILYKTEISGMNPTARPTLPPTTTAPPPVMRLPPNLVPERYTIFIQPHFYTKIIEEVNVTSPNQTMLFTGNSTVEFRCVERTSTIYLNSKDLKVSNPLVKNTKTNEKIPHSSMISHDDESNFLEIPLNEHLEAGKNYSLFLDFEGEISVNLEGLYLSSYVEGGPAYEGDRNAERFLVATNLQPTDARRVFPCFDEPQLKAEFDVTIIHRRGTDALGNAKVEDFRILDDEWEMTRFKLTPRMSTYLFAFTVSEFEEFTVSKPTPENVDVKIYARPDAVKAKSTEYAASITGNILMFYEDLFDMTYSRTLGKLDQIALPDLYPAAMENWGLVTYQEGGLLYEEGVSSLLHKEEIVTVIAHELAHQWFGNLVTMKWWNDIWLNEGFATYMSYFAVDNVEPSFNVKDMYAMNDLHIAFQEDALASSHPLSPPQEDVQTTSQITEMFDSITYSKGATILRMLSDIVGEKVFNKAVKMYLKEFAYKSAEQKNLWEKIILAGEGQFNDIAMKMEPWTKQIGYPVITINTTIGEVYQKHFLFNSSSESSLWWYIPIRVMPDTSTDPVWLLSNERVRNEKFLSEPGKWILANVNCTGYYRVNYNPENWEHLLTQLEVKPSPIPLMNRAQLIDDAFNLARAKLVDVTLALNTTRFLHSETEYLPWESAVRNLEYFFLMFDRSEVYGPMQAYLQEQVKGLYDFFSNYTDHSQVPKDHSSQYSQIIAIEVACSNGLKKCVTMASSMFSLWMNGTNIINPNLRSVIYCQAVAAGGKEEWEFAWERFQTTNDTSEKEQLRKALSCTKTTWLLGRYLDYTLNPEKIRLMDVASTIIYIAKNEAAQAQVWNFIRAHWDYISLGDGAMVIQAVTDRFSTKFELEELERFAKDYDLRSATRAVEQAIEQTQVNIQWVRENKDNVLEWFEKNI</sequence>
<dbReference type="PANTHER" id="PTHR11533">
    <property type="entry name" value="PROTEASE M1 ZINC METALLOPROTEASE"/>
    <property type="match status" value="1"/>
</dbReference>
<comment type="cofactor">
    <cofactor evidence="15 17">
        <name>Zn(2+)</name>
        <dbReference type="ChEBI" id="CHEBI:29105"/>
    </cofactor>
    <text evidence="15 17">Binds 1 zinc ion per subunit.</text>
</comment>
<dbReference type="FunFam" id="1.10.390.10:FF:000016">
    <property type="entry name" value="Glutamyl aminopeptidase"/>
    <property type="match status" value="1"/>
</dbReference>
<dbReference type="GO" id="GO:0006508">
    <property type="term" value="P:proteolysis"/>
    <property type="evidence" value="ECO:0007669"/>
    <property type="project" value="UniProtKB-KW"/>
</dbReference>
<reference evidence="21" key="2">
    <citation type="submission" date="2025-08" db="UniProtKB">
        <authorList>
            <consortium name="Ensembl"/>
        </authorList>
    </citation>
    <scope>IDENTIFICATION</scope>
</reference>
<evidence type="ECO:0000256" key="7">
    <source>
        <dbReference type="ARBA" id="ARBA00022801"/>
    </source>
</evidence>
<evidence type="ECO:0000313" key="21">
    <source>
        <dbReference type="Ensembl" id="ENSATEP00000011390.1"/>
    </source>
</evidence>
<feature type="transmembrane region" description="Helical" evidence="17">
    <location>
        <begin position="12"/>
        <end position="33"/>
    </location>
</feature>
<keyword evidence="13" id="KW-0325">Glycoprotein</keyword>
<evidence type="ECO:0000256" key="17">
    <source>
        <dbReference type="RuleBase" id="RU364040"/>
    </source>
</evidence>
<evidence type="ECO:0000259" key="19">
    <source>
        <dbReference type="Pfam" id="PF11838"/>
    </source>
</evidence>
<keyword evidence="9" id="KW-0735">Signal-anchor</keyword>
<dbReference type="GO" id="GO:0042277">
    <property type="term" value="F:peptide binding"/>
    <property type="evidence" value="ECO:0007669"/>
    <property type="project" value="TreeGrafter"/>
</dbReference>
<evidence type="ECO:0000256" key="9">
    <source>
        <dbReference type="ARBA" id="ARBA00022968"/>
    </source>
</evidence>
<keyword evidence="8 15" id="KW-0862">Zinc</keyword>
<dbReference type="CTD" id="558452"/>
<dbReference type="InterPro" id="IPR027268">
    <property type="entry name" value="Peptidase_M4/M1_CTD_sf"/>
</dbReference>
<reference evidence="21" key="1">
    <citation type="submission" date="2021-04" db="EMBL/GenBank/DDBJ databases">
        <authorList>
            <consortium name="Wellcome Sanger Institute Data Sharing"/>
        </authorList>
    </citation>
    <scope>NUCLEOTIDE SEQUENCE [LARGE SCALE GENOMIC DNA]</scope>
</reference>
<dbReference type="GO" id="GO:0005886">
    <property type="term" value="C:plasma membrane"/>
    <property type="evidence" value="ECO:0007669"/>
    <property type="project" value="TreeGrafter"/>
</dbReference>
<protein>
    <recommendedName>
        <fullName evidence="17">Aminopeptidase</fullName>
        <ecNumber evidence="17">3.4.11.-</ecNumber>
    </recommendedName>
</protein>
<dbReference type="InterPro" id="IPR014782">
    <property type="entry name" value="Peptidase_M1_dom"/>
</dbReference>
<feature type="binding site" evidence="15">
    <location>
        <position position="387"/>
    </location>
    <ligand>
        <name>Zn(2+)</name>
        <dbReference type="ChEBI" id="CHEBI:29105"/>
        <note>catalytic</note>
    </ligand>
</feature>
<dbReference type="GO" id="GO:0005615">
    <property type="term" value="C:extracellular space"/>
    <property type="evidence" value="ECO:0007669"/>
    <property type="project" value="TreeGrafter"/>
</dbReference>
<dbReference type="SUPFAM" id="SSF63737">
    <property type="entry name" value="Leukotriene A4 hydrolase N-terminal domain"/>
    <property type="match status" value="1"/>
</dbReference>
<keyword evidence="12 17" id="KW-0472">Membrane</keyword>
<dbReference type="Pfam" id="PF11838">
    <property type="entry name" value="ERAP1_C"/>
    <property type="match status" value="1"/>
</dbReference>
<dbReference type="Gene3D" id="2.60.40.1910">
    <property type="match status" value="1"/>
</dbReference>
<dbReference type="Ensembl" id="ENSATET00000011579.3">
    <property type="protein sequence ID" value="ENSATEP00000011390.1"/>
    <property type="gene ID" value="ENSATEG00000007958.3"/>
</dbReference>
<dbReference type="Proteomes" id="UP000265040">
    <property type="component" value="Chromosome 6"/>
</dbReference>
<accession>A0A3Q1HUE2</accession>
<evidence type="ECO:0000256" key="14">
    <source>
        <dbReference type="PIRSR" id="PIRSR634016-1"/>
    </source>
</evidence>
<dbReference type="OrthoDB" id="510539at2759"/>
<feature type="binding site" evidence="15">
    <location>
        <position position="410"/>
    </location>
    <ligand>
        <name>Zn(2+)</name>
        <dbReference type="ChEBI" id="CHEBI:29105"/>
        <note>catalytic</note>
    </ligand>
</feature>
<dbReference type="InterPro" id="IPR042097">
    <property type="entry name" value="Aminopeptidase_N-like_N_sf"/>
</dbReference>
<comment type="similarity">
    <text evidence="2 17">Belongs to the peptidase M1 family.</text>
</comment>
<dbReference type="GO" id="GO:0008270">
    <property type="term" value="F:zinc ion binding"/>
    <property type="evidence" value="ECO:0007669"/>
    <property type="project" value="UniProtKB-UniRule"/>
</dbReference>
<dbReference type="GO" id="GO:0005737">
    <property type="term" value="C:cytoplasm"/>
    <property type="evidence" value="ECO:0007669"/>
    <property type="project" value="TreeGrafter"/>
</dbReference>
<evidence type="ECO:0000256" key="10">
    <source>
        <dbReference type="ARBA" id="ARBA00022989"/>
    </source>
</evidence>
<dbReference type="PRINTS" id="PR00756">
    <property type="entry name" value="ALADIPTASE"/>
</dbReference>
<evidence type="ECO:0000256" key="12">
    <source>
        <dbReference type="ARBA" id="ARBA00023136"/>
    </source>
</evidence>
<keyword evidence="6 15" id="KW-0479">Metal-binding</keyword>
<dbReference type="InterPro" id="IPR024571">
    <property type="entry name" value="ERAP1-like_C_dom"/>
</dbReference>
<evidence type="ECO:0000259" key="18">
    <source>
        <dbReference type="Pfam" id="PF01433"/>
    </source>
</evidence>
<dbReference type="Pfam" id="PF01433">
    <property type="entry name" value="Peptidase_M1"/>
    <property type="match status" value="1"/>
</dbReference>
<dbReference type="InterPro" id="IPR050344">
    <property type="entry name" value="Peptidase_M1_aminopeptidases"/>
</dbReference>
<dbReference type="InParanoid" id="A0A3Q1HUE2"/>
<dbReference type="GO" id="GO:0043171">
    <property type="term" value="P:peptide catabolic process"/>
    <property type="evidence" value="ECO:0007669"/>
    <property type="project" value="TreeGrafter"/>
</dbReference>
<dbReference type="Gene3D" id="1.10.390.10">
    <property type="entry name" value="Neutral Protease Domain 2"/>
    <property type="match status" value="1"/>
</dbReference>
<evidence type="ECO:0000256" key="13">
    <source>
        <dbReference type="ARBA" id="ARBA00023180"/>
    </source>
</evidence>
<evidence type="ECO:0000256" key="5">
    <source>
        <dbReference type="ARBA" id="ARBA00022692"/>
    </source>
</evidence>
<dbReference type="Gene3D" id="2.60.40.1730">
    <property type="entry name" value="tricorn interacting facor f3 domain"/>
    <property type="match status" value="1"/>
</dbReference>
<keyword evidence="7 17" id="KW-0378">Hydrolase</keyword>
<organism evidence="21 22">
    <name type="scientific">Anabas testudineus</name>
    <name type="common">Climbing perch</name>
    <name type="synonym">Anthias testudineus</name>
    <dbReference type="NCBI Taxonomy" id="64144"/>
    <lineage>
        <taxon>Eukaryota</taxon>
        <taxon>Metazoa</taxon>
        <taxon>Chordata</taxon>
        <taxon>Craniata</taxon>
        <taxon>Vertebrata</taxon>
        <taxon>Euteleostomi</taxon>
        <taxon>Actinopterygii</taxon>
        <taxon>Neopterygii</taxon>
        <taxon>Teleostei</taxon>
        <taxon>Neoteleostei</taxon>
        <taxon>Acanthomorphata</taxon>
        <taxon>Anabantaria</taxon>
        <taxon>Anabantiformes</taxon>
        <taxon>Anabantoidei</taxon>
        <taxon>Anabantidae</taxon>
        <taxon>Anabas</taxon>
    </lineage>
</organism>
<dbReference type="InterPro" id="IPR001930">
    <property type="entry name" value="Peptidase_M1"/>
</dbReference>
<name>A0A3Q1HUE2_ANATE</name>
<proteinExistence type="inferred from homology"/>
<keyword evidence="4 17" id="KW-0645">Protease</keyword>
<dbReference type="GeneID" id="113166312"/>
<evidence type="ECO:0000256" key="3">
    <source>
        <dbReference type="ARBA" id="ARBA00022438"/>
    </source>
</evidence>
<feature type="domain" description="Aminopeptidase N-like N-terminal" evidence="20">
    <location>
        <begin position="67"/>
        <end position="274"/>
    </location>
</feature>
<dbReference type="InterPro" id="IPR045357">
    <property type="entry name" value="Aminopeptidase_N-like_N"/>
</dbReference>
<evidence type="ECO:0000256" key="11">
    <source>
        <dbReference type="ARBA" id="ARBA00023049"/>
    </source>
</evidence>
<dbReference type="PANTHER" id="PTHR11533:SF259">
    <property type="entry name" value="AMINOPEPTIDASE"/>
    <property type="match status" value="1"/>
</dbReference>
<dbReference type="GO" id="GO:0070006">
    <property type="term" value="F:metalloaminopeptidase activity"/>
    <property type="evidence" value="ECO:0007669"/>
    <property type="project" value="TreeGrafter"/>
</dbReference>
<dbReference type="FunFam" id="1.25.50.20:FF:000012">
    <property type="entry name" value="Aminopeptidase N"/>
    <property type="match status" value="1"/>
</dbReference>
<dbReference type="EC" id="3.4.11.-" evidence="17"/>
<dbReference type="GeneTree" id="ENSGT00940000164605"/>
<evidence type="ECO:0000256" key="8">
    <source>
        <dbReference type="ARBA" id="ARBA00022833"/>
    </source>
</evidence>
<dbReference type="RefSeq" id="XP_026222167.1">
    <property type="nucleotide sequence ID" value="XM_026366382.1"/>
</dbReference>
<keyword evidence="3 17" id="KW-0031">Aminopeptidase</keyword>
<evidence type="ECO:0000256" key="2">
    <source>
        <dbReference type="ARBA" id="ARBA00010136"/>
    </source>
</evidence>
<dbReference type="FunFam" id="2.60.40.1730:FF:000013">
    <property type="entry name" value="Aminopeptidase"/>
    <property type="match status" value="1"/>
</dbReference>
<dbReference type="AlphaFoldDB" id="A0A3Q1HUE2"/>
<evidence type="ECO:0000256" key="6">
    <source>
        <dbReference type="ARBA" id="ARBA00022723"/>
    </source>
</evidence>
<feature type="domain" description="Peptidase M1 membrane alanine aminopeptidase" evidence="18">
    <location>
        <begin position="313"/>
        <end position="538"/>
    </location>
</feature>
<feature type="domain" description="ERAP1-like C-terminal" evidence="19">
    <location>
        <begin position="608"/>
        <end position="922"/>
    </location>
</feature>
<dbReference type="CDD" id="cd09601">
    <property type="entry name" value="M1_APN-Q_like"/>
    <property type="match status" value="1"/>
</dbReference>
<evidence type="ECO:0000256" key="15">
    <source>
        <dbReference type="PIRSR" id="PIRSR634016-3"/>
    </source>
</evidence>
<dbReference type="InterPro" id="IPR034016">
    <property type="entry name" value="M1_APN-typ"/>
</dbReference>
<keyword evidence="10 17" id="KW-1133">Transmembrane helix</keyword>
<reference evidence="21" key="3">
    <citation type="submission" date="2025-09" db="UniProtKB">
        <authorList>
            <consortium name="Ensembl"/>
        </authorList>
    </citation>
    <scope>IDENTIFICATION</scope>
</reference>
<evidence type="ECO:0000256" key="4">
    <source>
        <dbReference type="ARBA" id="ARBA00022670"/>
    </source>
</evidence>
<keyword evidence="11 17" id="KW-0482">Metalloprotease</keyword>
<evidence type="ECO:0000256" key="16">
    <source>
        <dbReference type="PIRSR" id="PIRSR634016-4"/>
    </source>
</evidence>
<evidence type="ECO:0000259" key="20">
    <source>
        <dbReference type="Pfam" id="PF17900"/>
    </source>
</evidence>